<evidence type="ECO:0000256" key="1">
    <source>
        <dbReference type="ARBA" id="ARBA00022729"/>
    </source>
</evidence>
<dbReference type="Gene3D" id="3.40.190.10">
    <property type="entry name" value="Periplasmic binding protein-like II"/>
    <property type="match status" value="1"/>
</dbReference>
<dbReference type="InterPro" id="IPR018389">
    <property type="entry name" value="DctP_fam"/>
</dbReference>
<dbReference type="InterPro" id="IPR026289">
    <property type="entry name" value="SBP_TakP-like"/>
</dbReference>
<dbReference type="NCBIfam" id="NF037995">
    <property type="entry name" value="TRAP_S1"/>
    <property type="match status" value="1"/>
</dbReference>
<sequence length="336" mass="37870">LTFQATWPAGSSLFDNFKMFTAQVKKMSGGRLEIEALPAGAIVGALEVLDATSRRVIDGAHTWASYWAGKSKAAVLFTGGPGGTFGMDFTDYLGWMFEGGGLELYNEFYQKELKLNVVPYPIMYAGPQSLGWFKKPIKNWDDFKGVKFRVGGMAGEVFAKAGASVVMLAGGEILPAAERGVIDAAEWVTAGEDMKMGFHEIWKNYYMPGMHESTTVAELLFNKDVWDKLPEDLQAIVEGAAIYTIIRWQAWFNKYNAEAMKILREKHGVTIRKTPVDILYKFLETWDEIAAEEAKKNPFFKKVWDSQRKFASVVVPGRRFMFPPYSFAADYYWPKK</sequence>
<feature type="non-terminal residue" evidence="2">
    <location>
        <position position="1"/>
    </location>
</feature>
<dbReference type="EMBL" id="LAZR01026579">
    <property type="protein sequence ID" value="KKL68280.1"/>
    <property type="molecule type" value="Genomic_DNA"/>
</dbReference>
<evidence type="ECO:0000313" key="2">
    <source>
        <dbReference type="EMBL" id="KKL68280.1"/>
    </source>
</evidence>
<gene>
    <name evidence="2" type="ORF">LCGC14_2126540</name>
</gene>
<dbReference type="GO" id="GO:0031317">
    <property type="term" value="C:tripartite ATP-independent periplasmic transporter complex"/>
    <property type="evidence" value="ECO:0007669"/>
    <property type="project" value="InterPro"/>
</dbReference>
<reference evidence="2" key="1">
    <citation type="journal article" date="2015" name="Nature">
        <title>Complex archaea that bridge the gap between prokaryotes and eukaryotes.</title>
        <authorList>
            <person name="Spang A."/>
            <person name="Saw J.H."/>
            <person name="Jorgensen S.L."/>
            <person name="Zaremba-Niedzwiedzka K."/>
            <person name="Martijn J."/>
            <person name="Lind A.E."/>
            <person name="van Eijk R."/>
            <person name="Schleper C."/>
            <person name="Guy L."/>
            <person name="Ettema T.J."/>
        </authorList>
    </citation>
    <scope>NUCLEOTIDE SEQUENCE</scope>
</reference>
<dbReference type="AlphaFoldDB" id="A0A0F9GFT7"/>
<protein>
    <submittedName>
        <fullName evidence="2">Uncharacterized protein</fullName>
    </submittedName>
</protein>
<proteinExistence type="predicted"/>
<dbReference type="GO" id="GO:0055085">
    <property type="term" value="P:transmembrane transport"/>
    <property type="evidence" value="ECO:0007669"/>
    <property type="project" value="InterPro"/>
</dbReference>
<dbReference type="Gene3D" id="3.40.190.170">
    <property type="entry name" value="Bacterial extracellular solute-binding protein, family 7"/>
    <property type="match status" value="1"/>
</dbReference>
<name>A0A0F9GFT7_9ZZZZ</name>
<dbReference type="CDD" id="cd13604">
    <property type="entry name" value="PBP2_TRAP_ketoacid_lactate_like"/>
    <property type="match status" value="1"/>
</dbReference>
<dbReference type="InterPro" id="IPR038404">
    <property type="entry name" value="TRAP_DctP_sf"/>
</dbReference>
<accession>A0A0F9GFT7</accession>
<comment type="caution">
    <text evidence="2">The sequence shown here is derived from an EMBL/GenBank/DDBJ whole genome shotgun (WGS) entry which is preliminary data.</text>
</comment>
<organism evidence="2">
    <name type="scientific">marine sediment metagenome</name>
    <dbReference type="NCBI Taxonomy" id="412755"/>
    <lineage>
        <taxon>unclassified sequences</taxon>
        <taxon>metagenomes</taxon>
        <taxon>ecological metagenomes</taxon>
    </lineage>
</organism>
<dbReference type="PANTHER" id="PTHR33376:SF5">
    <property type="entry name" value="EXTRACYTOPLASMIC SOLUTE RECEPTOR PROTEIN"/>
    <property type="match status" value="1"/>
</dbReference>
<dbReference type="PIRSF" id="PIRSF039026">
    <property type="entry name" value="SiaP"/>
    <property type="match status" value="1"/>
</dbReference>
<dbReference type="Pfam" id="PF03480">
    <property type="entry name" value="DctP"/>
    <property type="match status" value="1"/>
</dbReference>
<dbReference type="PANTHER" id="PTHR33376">
    <property type="match status" value="1"/>
</dbReference>
<keyword evidence="1" id="KW-0732">Signal</keyword>